<dbReference type="GO" id="GO:0046872">
    <property type="term" value="F:metal ion binding"/>
    <property type="evidence" value="ECO:0007669"/>
    <property type="project" value="UniProtKB-KW"/>
</dbReference>
<evidence type="ECO:0000256" key="2">
    <source>
        <dbReference type="ARBA" id="ARBA00022801"/>
    </source>
</evidence>
<organism evidence="5 6">
    <name type="scientific">Paenimyroides baculatum</name>
    <dbReference type="NCBI Taxonomy" id="2608000"/>
    <lineage>
        <taxon>Bacteria</taxon>
        <taxon>Pseudomonadati</taxon>
        <taxon>Bacteroidota</taxon>
        <taxon>Flavobacteriia</taxon>
        <taxon>Flavobacteriales</taxon>
        <taxon>Flavobacteriaceae</taxon>
        <taxon>Paenimyroides</taxon>
    </lineage>
</organism>
<evidence type="ECO:0000256" key="1">
    <source>
        <dbReference type="ARBA" id="ARBA00022723"/>
    </source>
</evidence>
<dbReference type="Gene3D" id="3.60.21.10">
    <property type="match status" value="1"/>
</dbReference>
<feature type="transmembrane region" description="Helical" evidence="3">
    <location>
        <begin position="97"/>
        <end position="118"/>
    </location>
</feature>
<name>A0A5M6CRL5_9FLAO</name>
<proteinExistence type="predicted"/>
<accession>A0A5M6CRL5</accession>
<dbReference type="CDD" id="cd07385">
    <property type="entry name" value="MPP_YkuE_C"/>
    <property type="match status" value="1"/>
</dbReference>
<keyword evidence="2" id="KW-0378">Hydrolase</keyword>
<keyword evidence="1" id="KW-0479">Metal-binding</keyword>
<dbReference type="PANTHER" id="PTHR31302:SF31">
    <property type="entry name" value="PHOSPHODIESTERASE YAEI"/>
    <property type="match status" value="1"/>
</dbReference>
<keyword evidence="3" id="KW-0472">Membrane</keyword>
<dbReference type="SUPFAM" id="SSF56300">
    <property type="entry name" value="Metallo-dependent phosphatases"/>
    <property type="match status" value="1"/>
</dbReference>
<evidence type="ECO:0000259" key="4">
    <source>
        <dbReference type="Pfam" id="PF00149"/>
    </source>
</evidence>
<reference evidence="5 6" key="1">
    <citation type="submission" date="2019-09" db="EMBL/GenBank/DDBJ databases">
        <title>Genome sequence and assembly of Flavobacterium sp.</title>
        <authorList>
            <person name="Chhetri G."/>
        </authorList>
    </citation>
    <scope>NUCLEOTIDE SEQUENCE [LARGE SCALE GENOMIC DNA]</scope>
    <source>
        <strain evidence="5 6">SNL9</strain>
    </source>
</reference>
<evidence type="ECO:0000256" key="3">
    <source>
        <dbReference type="SAM" id="Phobius"/>
    </source>
</evidence>
<dbReference type="InterPro" id="IPR029052">
    <property type="entry name" value="Metallo-depent_PP-like"/>
</dbReference>
<dbReference type="AlphaFoldDB" id="A0A5M6CRL5"/>
<sequence>MKLKILACVFAWLAVDYLFFTAVKTVTDNYLIYTAYWLFEVVLIGMAVFGMMQKKTGLVARLITILLLTFISKLFTGVLLLTIDIVRQFAGFESRSILITGSMIVFSLAFVLILMIVLRQSRHHYKIHKTTISFADLPEAFNGFTITQLSDIHAGSFTSKKGVQKGVNLVNAQNSDVIVFTGDLVNNSAAEMEPWIDTFAQLNAPYGMFSILGNHDYGDYIAWESPAVKEQNLIRLKEIHQEIGFQLLLNESVEIQKEDASVGLIGVENWGKGNFHRYGDLNKAIESVLQQPFKILLSHDPSHWDAVVTDYQPLIHLTLSGHTHGMQFGFEFMGIKWSPSKYIYQRWAGLYESYGRYLYVNRGFGFLGLKGRLGVWAEISVITLKRG</sequence>
<dbReference type="GO" id="GO:0009245">
    <property type="term" value="P:lipid A biosynthetic process"/>
    <property type="evidence" value="ECO:0007669"/>
    <property type="project" value="TreeGrafter"/>
</dbReference>
<protein>
    <submittedName>
        <fullName evidence="5">Metallophosphoesterase</fullName>
    </submittedName>
</protein>
<keyword evidence="3" id="KW-1133">Transmembrane helix</keyword>
<keyword evidence="6" id="KW-1185">Reference proteome</keyword>
<feature type="transmembrane region" description="Helical" evidence="3">
    <location>
        <begin position="62"/>
        <end position="85"/>
    </location>
</feature>
<evidence type="ECO:0000313" key="6">
    <source>
        <dbReference type="Proteomes" id="UP000325141"/>
    </source>
</evidence>
<dbReference type="Proteomes" id="UP000325141">
    <property type="component" value="Unassembled WGS sequence"/>
</dbReference>
<comment type="caution">
    <text evidence="5">The sequence shown here is derived from an EMBL/GenBank/DDBJ whole genome shotgun (WGS) entry which is preliminary data.</text>
</comment>
<dbReference type="GO" id="GO:0008758">
    <property type="term" value="F:UDP-2,3-diacylglucosamine hydrolase activity"/>
    <property type="evidence" value="ECO:0007669"/>
    <property type="project" value="TreeGrafter"/>
</dbReference>
<feature type="domain" description="Calcineurin-like phosphoesterase" evidence="4">
    <location>
        <begin position="145"/>
        <end position="325"/>
    </location>
</feature>
<dbReference type="InterPro" id="IPR004843">
    <property type="entry name" value="Calcineurin-like_PHP"/>
</dbReference>
<dbReference type="EMBL" id="VWSG01000002">
    <property type="protein sequence ID" value="KAA5537824.1"/>
    <property type="molecule type" value="Genomic_DNA"/>
</dbReference>
<dbReference type="InterPro" id="IPR051158">
    <property type="entry name" value="Metallophosphoesterase_sf"/>
</dbReference>
<feature type="transmembrane region" description="Helical" evidence="3">
    <location>
        <begin position="30"/>
        <end position="50"/>
    </location>
</feature>
<dbReference type="Pfam" id="PF00149">
    <property type="entry name" value="Metallophos"/>
    <property type="match status" value="1"/>
</dbReference>
<dbReference type="GO" id="GO:0016020">
    <property type="term" value="C:membrane"/>
    <property type="evidence" value="ECO:0007669"/>
    <property type="project" value="GOC"/>
</dbReference>
<dbReference type="RefSeq" id="WP_150010465.1">
    <property type="nucleotide sequence ID" value="NZ_VWSG01000002.1"/>
</dbReference>
<gene>
    <name evidence="5" type="ORF">F0460_03955</name>
</gene>
<keyword evidence="3" id="KW-0812">Transmembrane</keyword>
<dbReference type="PANTHER" id="PTHR31302">
    <property type="entry name" value="TRANSMEMBRANE PROTEIN WITH METALLOPHOSPHOESTERASE DOMAIN-RELATED"/>
    <property type="match status" value="1"/>
</dbReference>
<evidence type="ECO:0000313" key="5">
    <source>
        <dbReference type="EMBL" id="KAA5537824.1"/>
    </source>
</evidence>